<sequence length="290" mass="30751">MNLGVAGGQFKSKISVMKKQYKAVKDHNNTSGGKEGDELEVPASPVTPRAALSSSAGAASLPAGGSAAPRKPREGTVASTPVSGIGVFNCEASSSVSPICGTGWRPQLEPRTQLPDFALKRHEANLAAGGLVKYKPLPQTDGRRLITITYDEFVAQINADKHVGGYCSFLDYECVGETRLGFRSLIYHQCQVCSLVTKFQTDAGPTVDVNTSMVLGTVEAGIRYEAVRTLAGALNMPAPTKKTYGRYEDMLADVIKEESMTAMLEAGKREYDHAVAVGNVSADGTPFVTG</sequence>
<reference evidence="4" key="1">
    <citation type="submission" date="2025-08" db="UniProtKB">
        <authorList>
            <consortium name="RefSeq"/>
        </authorList>
    </citation>
    <scope>IDENTIFICATION</scope>
    <source>
        <tissue evidence="4">Whole organism</tissue>
    </source>
</reference>
<evidence type="ECO:0000313" key="4">
    <source>
        <dbReference type="RefSeq" id="XP_052124359.1"/>
    </source>
</evidence>
<keyword evidence="3" id="KW-1185">Reference proteome</keyword>
<dbReference type="AlphaFoldDB" id="A0A9C6U7D8"/>
<feature type="region of interest" description="Disordered" evidence="1">
    <location>
        <begin position="26"/>
        <end position="79"/>
    </location>
</feature>
<dbReference type="RefSeq" id="XP_052124359.1">
    <property type="nucleotide sequence ID" value="XM_052268399.1"/>
</dbReference>
<protein>
    <submittedName>
        <fullName evidence="4">Uncharacterized protein LOC127749607</fullName>
    </submittedName>
</protein>
<evidence type="ECO:0000259" key="2">
    <source>
        <dbReference type="Pfam" id="PF20700"/>
    </source>
</evidence>
<evidence type="ECO:0000256" key="1">
    <source>
        <dbReference type="SAM" id="MobiDB-lite"/>
    </source>
</evidence>
<feature type="compositionally biased region" description="Low complexity" evidence="1">
    <location>
        <begin position="50"/>
        <end position="69"/>
    </location>
</feature>
<dbReference type="Pfam" id="PF20700">
    <property type="entry name" value="Mutator"/>
    <property type="match status" value="1"/>
</dbReference>
<evidence type="ECO:0000313" key="3">
    <source>
        <dbReference type="Proteomes" id="UP000504606"/>
    </source>
</evidence>
<dbReference type="Proteomes" id="UP000504606">
    <property type="component" value="Unplaced"/>
</dbReference>
<name>A0A9C6U7D8_FRAOC</name>
<dbReference type="KEGG" id="foc:127749607"/>
<proteinExistence type="predicted"/>
<gene>
    <name evidence="4" type="primary">LOC127749607</name>
</gene>
<organism evidence="3 4">
    <name type="scientific">Frankliniella occidentalis</name>
    <name type="common">Western flower thrips</name>
    <name type="synonym">Euthrips occidentalis</name>
    <dbReference type="NCBI Taxonomy" id="133901"/>
    <lineage>
        <taxon>Eukaryota</taxon>
        <taxon>Metazoa</taxon>
        <taxon>Ecdysozoa</taxon>
        <taxon>Arthropoda</taxon>
        <taxon>Hexapoda</taxon>
        <taxon>Insecta</taxon>
        <taxon>Pterygota</taxon>
        <taxon>Neoptera</taxon>
        <taxon>Paraneoptera</taxon>
        <taxon>Thysanoptera</taxon>
        <taxon>Terebrantia</taxon>
        <taxon>Thripoidea</taxon>
        <taxon>Thripidae</taxon>
        <taxon>Frankliniella</taxon>
    </lineage>
</organism>
<dbReference type="GeneID" id="127749607"/>
<dbReference type="OrthoDB" id="6431392at2759"/>
<accession>A0A9C6U7D8</accession>
<dbReference type="InterPro" id="IPR049012">
    <property type="entry name" value="Mutator_transp_dom"/>
</dbReference>
<feature type="domain" description="Mutator-like transposase" evidence="2">
    <location>
        <begin position="155"/>
        <end position="288"/>
    </location>
</feature>